<dbReference type="InterPro" id="IPR016024">
    <property type="entry name" value="ARM-type_fold"/>
</dbReference>
<dbReference type="GO" id="GO:0071230">
    <property type="term" value="P:cellular response to amino acid stimulus"/>
    <property type="evidence" value="ECO:0000318"/>
    <property type="project" value="GO_Central"/>
</dbReference>
<dbReference type="SUPFAM" id="SSF50978">
    <property type="entry name" value="WD40 repeat-like"/>
    <property type="match status" value="1"/>
</dbReference>
<dbReference type="GO" id="GO:0031931">
    <property type="term" value="C:TORC1 complex"/>
    <property type="evidence" value="ECO:0000318"/>
    <property type="project" value="GO_Central"/>
</dbReference>
<dbReference type="VEuPathDB" id="TrichDB:TVAGG3_0340320"/>
<dbReference type="STRING" id="5722.A2G2E2"/>
<evidence type="ECO:0000259" key="3">
    <source>
        <dbReference type="SMART" id="SM01302"/>
    </source>
</evidence>
<dbReference type="VEuPathDB" id="TrichDB:TVAG_316550"/>
<dbReference type="PANTHER" id="PTHR12848">
    <property type="entry name" value="REGULATORY-ASSOCIATED PROTEIN OF MTOR"/>
    <property type="match status" value="1"/>
</dbReference>
<reference evidence="4" key="2">
    <citation type="journal article" date="2007" name="Science">
        <title>Draft genome sequence of the sexually transmitted pathogen Trichomonas vaginalis.</title>
        <authorList>
            <person name="Carlton J.M."/>
            <person name="Hirt R.P."/>
            <person name="Silva J.C."/>
            <person name="Delcher A.L."/>
            <person name="Schatz M."/>
            <person name="Zhao Q."/>
            <person name="Wortman J.R."/>
            <person name="Bidwell S.L."/>
            <person name="Alsmark U.C.M."/>
            <person name="Besteiro S."/>
            <person name="Sicheritz-Ponten T."/>
            <person name="Noel C.J."/>
            <person name="Dacks J.B."/>
            <person name="Foster P.G."/>
            <person name="Simillion C."/>
            <person name="Van de Peer Y."/>
            <person name="Miranda-Saavedra D."/>
            <person name="Barton G.J."/>
            <person name="Westrop G.D."/>
            <person name="Mueller S."/>
            <person name="Dessi D."/>
            <person name="Fiori P.L."/>
            <person name="Ren Q."/>
            <person name="Paulsen I."/>
            <person name="Zhang H."/>
            <person name="Bastida-Corcuera F.D."/>
            <person name="Simoes-Barbosa A."/>
            <person name="Brown M.T."/>
            <person name="Hayes R.D."/>
            <person name="Mukherjee M."/>
            <person name="Okumura C.Y."/>
            <person name="Schneider R."/>
            <person name="Smith A.J."/>
            <person name="Vanacova S."/>
            <person name="Villalvazo M."/>
            <person name="Haas B.J."/>
            <person name="Pertea M."/>
            <person name="Feldblyum T.V."/>
            <person name="Utterback T.R."/>
            <person name="Shu C.L."/>
            <person name="Osoegawa K."/>
            <person name="de Jong P.J."/>
            <person name="Hrdy I."/>
            <person name="Horvathova L."/>
            <person name="Zubacova Z."/>
            <person name="Dolezal P."/>
            <person name="Malik S.B."/>
            <person name="Logsdon J.M. Jr."/>
            <person name="Henze K."/>
            <person name="Gupta A."/>
            <person name="Wang C.C."/>
            <person name="Dunne R.L."/>
            <person name="Upcroft J.A."/>
            <person name="Upcroft P."/>
            <person name="White O."/>
            <person name="Salzberg S.L."/>
            <person name="Tang P."/>
            <person name="Chiu C.-H."/>
            <person name="Lee Y.-S."/>
            <person name="Embley T.M."/>
            <person name="Coombs G.H."/>
            <person name="Mottram J.C."/>
            <person name="Tachezy J."/>
            <person name="Fraser-Liggett C.M."/>
            <person name="Johnson P.J."/>
        </authorList>
    </citation>
    <scope>NUCLEOTIDE SEQUENCE [LARGE SCALE GENOMIC DNA]</scope>
    <source>
        <strain evidence="4">G3</strain>
    </source>
</reference>
<reference evidence="4" key="1">
    <citation type="submission" date="2006-10" db="EMBL/GenBank/DDBJ databases">
        <authorList>
            <person name="Amadeo P."/>
            <person name="Zhao Q."/>
            <person name="Wortman J."/>
            <person name="Fraser-Liggett C."/>
            <person name="Carlton J."/>
        </authorList>
    </citation>
    <scope>NUCLEOTIDE SEQUENCE</scope>
    <source>
        <strain evidence="4">G3</strain>
    </source>
</reference>
<dbReference type="PANTHER" id="PTHR12848:SF16">
    <property type="entry name" value="REGULATORY-ASSOCIATED PROTEIN OF MTOR"/>
    <property type="match status" value="1"/>
</dbReference>
<dbReference type="eggNOG" id="KOG1517">
    <property type="taxonomic scope" value="Eukaryota"/>
</dbReference>
<dbReference type="FunCoup" id="A2G2E2">
    <property type="interactions" value="370"/>
</dbReference>
<dbReference type="Proteomes" id="UP000001542">
    <property type="component" value="Unassembled WGS sequence"/>
</dbReference>
<dbReference type="AlphaFoldDB" id="A2G2E2"/>
<dbReference type="InterPro" id="IPR015943">
    <property type="entry name" value="WD40/YVTN_repeat-like_dom_sf"/>
</dbReference>
<evidence type="ECO:0000313" key="5">
    <source>
        <dbReference type="Proteomes" id="UP000001542"/>
    </source>
</evidence>
<accession>A2G2E2</accession>
<keyword evidence="2" id="KW-0677">Repeat</keyword>
<protein>
    <recommendedName>
        <fullName evidence="3">Raptor N-terminal CASPase-like domain-containing protein</fullName>
    </recommendedName>
</protein>
<dbReference type="PRINTS" id="PR01547">
    <property type="entry name" value="YEAST176DUF"/>
</dbReference>
<name>A2G2E2_TRIV3</name>
<dbReference type="SUPFAM" id="SSF48371">
    <property type="entry name" value="ARM repeat"/>
    <property type="match status" value="1"/>
</dbReference>
<dbReference type="InterPro" id="IPR036322">
    <property type="entry name" value="WD40_repeat_dom_sf"/>
</dbReference>
<dbReference type="GO" id="GO:0009267">
    <property type="term" value="P:cellular response to starvation"/>
    <property type="evidence" value="ECO:0000318"/>
    <property type="project" value="GO_Central"/>
</dbReference>
<dbReference type="InterPro" id="IPR029347">
    <property type="entry name" value="Raptor_N"/>
</dbReference>
<dbReference type="GO" id="GO:0030674">
    <property type="term" value="F:protein-macromolecule adaptor activity"/>
    <property type="evidence" value="ECO:0000318"/>
    <property type="project" value="GO_Central"/>
</dbReference>
<evidence type="ECO:0000256" key="2">
    <source>
        <dbReference type="ARBA" id="ARBA00022737"/>
    </source>
</evidence>
<dbReference type="GO" id="GO:0030307">
    <property type="term" value="P:positive regulation of cell growth"/>
    <property type="evidence" value="ECO:0000318"/>
    <property type="project" value="GO_Central"/>
</dbReference>
<dbReference type="SMART" id="SM01302">
    <property type="entry name" value="Raptor_N"/>
    <property type="match status" value="1"/>
</dbReference>
<proteinExistence type="predicted"/>
<keyword evidence="5" id="KW-1185">Reference proteome</keyword>
<dbReference type="RefSeq" id="XP_001301607.1">
    <property type="nucleotide sequence ID" value="XM_001301606.1"/>
</dbReference>
<dbReference type="Gene3D" id="2.130.10.10">
    <property type="entry name" value="YVTN repeat-like/Quinoprotein amine dehydrogenase"/>
    <property type="match status" value="1"/>
</dbReference>
<evidence type="ECO:0000313" key="4">
    <source>
        <dbReference type="EMBL" id="EAX88677.1"/>
    </source>
</evidence>
<dbReference type="GO" id="GO:0005737">
    <property type="term" value="C:cytoplasm"/>
    <property type="evidence" value="ECO:0000318"/>
    <property type="project" value="GO_Central"/>
</dbReference>
<organism evidence="4 5">
    <name type="scientific">Trichomonas vaginalis (strain ATCC PRA-98 / G3)</name>
    <dbReference type="NCBI Taxonomy" id="412133"/>
    <lineage>
        <taxon>Eukaryota</taxon>
        <taxon>Metamonada</taxon>
        <taxon>Parabasalia</taxon>
        <taxon>Trichomonadida</taxon>
        <taxon>Trichomonadidae</taxon>
        <taxon>Trichomonas</taxon>
    </lineage>
</organism>
<dbReference type="KEGG" id="tva:4746337"/>
<dbReference type="OrthoDB" id="10262360at2759"/>
<dbReference type="SMR" id="A2G2E2"/>
<dbReference type="GO" id="GO:0010506">
    <property type="term" value="P:regulation of autophagy"/>
    <property type="evidence" value="ECO:0000318"/>
    <property type="project" value="GO_Central"/>
</dbReference>
<dbReference type="InParanoid" id="A2G2E2"/>
<dbReference type="EMBL" id="DS114280">
    <property type="protein sequence ID" value="EAX88677.1"/>
    <property type="molecule type" value="Genomic_DNA"/>
</dbReference>
<keyword evidence="1" id="KW-0853">WD repeat</keyword>
<evidence type="ECO:0000256" key="1">
    <source>
        <dbReference type="ARBA" id="ARBA00022574"/>
    </source>
</evidence>
<dbReference type="InterPro" id="IPR004083">
    <property type="entry name" value="Raptor"/>
</dbReference>
<dbReference type="Pfam" id="PF14538">
    <property type="entry name" value="Raptor_N"/>
    <property type="match status" value="1"/>
</dbReference>
<dbReference type="GO" id="GO:0031929">
    <property type="term" value="P:TOR signaling"/>
    <property type="evidence" value="ECO:0000318"/>
    <property type="project" value="GO_Central"/>
</dbReference>
<gene>
    <name evidence="4" type="ORF">TVAG_316550</name>
</gene>
<feature type="domain" description="Raptor N-terminal CASPase-like" evidence="3">
    <location>
        <begin position="83"/>
        <end position="230"/>
    </location>
</feature>
<dbReference type="FunFam" id="2.130.10.10:FF:002219">
    <property type="entry name" value="Uncharacterized protein"/>
    <property type="match status" value="1"/>
</dbReference>
<sequence length="1137" mass="130172">MEGLQKEKKQISFYSTRDNFVGSTYSSYSEEEDCDNVNYYQHLNNISKKFIEIDFENTESSNLPSLTDADVDFKYQNRRNFEQKMNISSHIECIFGIYADKTNSQTANPLIPQIIMWKNIHELSDVDYRNQLVAYIRSEIKKISKTRDSLNVGLSFKKLQERFNVRRDVPDGRILLHFLGYNHPKIEENKFYLPNENKPIPTSLLFDAVQCPSIFMFDCNNAAVVLKSLESYANSKQQDQTRQQVPQRKPIDWTDWFAFCVTDISEEIPVELHLPHDFLTSCVFTPVEISLTCHILQNFRNSHVGPCFPIDETIQKLLDKKRDKIMRTVLAISDAIAAASLPEELYDKLIRKDPLLKRITEGFLLSQFLLKNYQIHPQSYPMIKDCSSHRLWQNLKSELNSVIYSSMSPFQDLQITSIFKMAIDTVRNNKFAHYKPEYYSLILNSIGTEYTVEAFTILSEFASFDEERRKVLSRNANFSAVFNLTLNTDPFSPSFHSLLYLVCCLIEEEPASMYELPMSQDFETLINLMSNEKLNSDTKTLICVLLTSLSYSMNANIQRFMTIENVRDQIILNLNDKPRFTSWLLLLAKKFYDTPNVSKRSFISKGYHARIAFYILHKSYEVRAALFPLLESFLGVDDSVDCQIFLMLMFSLFDCSPLVRYSYVTFLEKFIESKKKNLPTRATLKMSESYNKIAGEWTLNNKEIDMSKMITNREFMMNIIDRIAESPETLRKCVEIALFSISLLAEDPNKSVQEFAFDLDKNLNRYTVNEDMYTYSSVSPSDSALETLEIKSSYNPSIFNYNDSCSDLLYRIFLRQVIESKMYKPLNSSSQNSMTCLPPAHLNYIGKTTAVKTNNGLDLSESYPTSIVYDKQSREYLVCNKLGNVLFKNKKINVNNLSSIEIADWHEPIVIAGTSDGCVTIWNPKNYNYTDRFRADLVRSNQNLVVCPFNSKPNLLTSRGIGGVIRMWDIEAMRFAGEWAFGGDSPVNSICLSPTNSNLAVVCHQQDLVQIVDIRQPEKVNSFSLDGTILSVHSNLCNNCAYLAATREGQIFKFNESSNCNCIMDMQSEILSFTASQTTPIIAVACSGMQGVVANLEGNVMHNLPEIANCCAAHQNLPLISFGTQDGCIVEYQISMS</sequence>